<dbReference type="GO" id="GO:0016301">
    <property type="term" value="F:kinase activity"/>
    <property type="evidence" value="ECO:0007669"/>
    <property type="project" value="UniProtKB-KW"/>
</dbReference>
<keyword evidence="2" id="KW-0418">Kinase</keyword>
<protein>
    <submittedName>
        <fullName evidence="2">Aspartate kinase</fullName>
    </submittedName>
</protein>
<dbReference type="Gene3D" id="3.40.1160.10">
    <property type="entry name" value="Acetylglutamate kinase-like"/>
    <property type="match status" value="1"/>
</dbReference>
<dbReference type="Proteomes" id="UP000230778">
    <property type="component" value="Unassembled WGS sequence"/>
</dbReference>
<evidence type="ECO:0000313" key="2">
    <source>
        <dbReference type="EMBL" id="PIQ06094.1"/>
    </source>
</evidence>
<keyword evidence="2" id="KW-0808">Transferase</keyword>
<organism evidence="2 3">
    <name type="scientific">Candidatus Nealsonbacteria bacterium CG18_big_fil_WC_8_21_14_2_50_37_10</name>
    <dbReference type="NCBI Taxonomy" id="1974717"/>
    <lineage>
        <taxon>Bacteria</taxon>
        <taxon>Candidatus Nealsoniibacteriota</taxon>
    </lineage>
</organism>
<reference evidence="2 3" key="1">
    <citation type="submission" date="2017-09" db="EMBL/GenBank/DDBJ databases">
        <title>Depth-based differentiation of microbial function through sediment-hosted aquifers and enrichment of novel symbionts in the deep terrestrial subsurface.</title>
        <authorList>
            <person name="Probst A.J."/>
            <person name="Ladd B."/>
            <person name="Jarett J.K."/>
            <person name="Geller-Mcgrath D.E."/>
            <person name="Sieber C.M."/>
            <person name="Emerson J.B."/>
            <person name="Anantharaman K."/>
            <person name="Thomas B.C."/>
            <person name="Malmstrom R."/>
            <person name="Stieglmeier M."/>
            <person name="Klingl A."/>
            <person name="Woyke T."/>
            <person name="Ryan C.M."/>
            <person name="Banfield J.F."/>
        </authorList>
    </citation>
    <scope>NUCLEOTIDE SEQUENCE [LARGE SCALE GENOMIC DNA]</scope>
    <source>
        <strain evidence="2">CG18_big_fil_WC_8_21_14_2_50_37_10</strain>
    </source>
</reference>
<dbReference type="InterPro" id="IPR036393">
    <property type="entry name" value="AceGlu_kinase-like_sf"/>
</dbReference>
<dbReference type="InterPro" id="IPR001048">
    <property type="entry name" value="Asp/Glu/Uridylate_kinase"/>
</dbReference>
<sequence>IKVPYEDMDWLGIHATRLNAHLLRTIFRREAYPVILDDPYKPVKNNWRLLIASGWRPGCSTDYDSVLLAKRFKVKEIINAGNIPFAYSKDPKRYKNAIQIKKISWGDYRKLVGSKWIPGLSAPFDPIASKLAQKLKIRTIITLGTDLKNFEKILLGKKFRGTVIDYPNRNER</sequence>
<evidence type="ECO:0000259" key="1">
    <source>
        <dbReference type="Pfam" id="PF00696"/>
    </source>
</evidence>
<proteinExistence type="predicted"/>
<dbReference type="Pfam" id="PF00696">
    <property type="entry name" value="AA_kinase"/>
    <property type="match status" value="1"/>
</dbReference>
<accession>A0A2H0FHB6</accession>
<dbReference type="AlphaFoldDB" id="A0A2H0FHB6"/>
<dbReference type="SUPFAM" id="SSF53633">
    <property type="entry name" value="Carbamate kinase-like"/>
    <property type="match status" value="1"/>
</dbReference>
<name>A0A2H0FHB6_9BACT</name>
<gene>
    <name evidence="2" type="ORF">COW72_02340</name>
</gene>
<comment type="caution">
    <text evidence="2">The sequence shown here is derived from an EMBL/GenBank/DDBJ whole genome shotgun (WGS) entry which is preliminary data.</text>
</comment>
<dbReference type="EMBL" id="PCUC01000123">
    <property type="protein sequence ID" value="PIQ06094.1"/>
    <property type="molecule type" value="Genomic_DNA"/>
</dbReference>
<feature type="non-terminal residue" evidence="2">
    <location>
        <position position="1"/>
    </location>
</feature>
<feature type="domain" description="Aspartate/glutamate/uridylate kinase" evidence="1">
    <location>
        <begin position="16"/>
        <end position="142"/>
    </location>
</feature>
<evidence type="ECO:0000313" key="3">
    <source>
        <dbReference type="Proteomes" id="UP000230778"/>
    </source>
</evidence>